<evidence type="ECO:0000313" key="5">
    <source>
        <dbReference type="Proteomes" id="UP000823046"/>
    </source>
</evidence>
<keyword evidence="3" id="KW-0472">Membrane</keyword>
<dbReference type="SUPFAM" id="SSF103506">
    <property type="entry name" value="Mitochondrial carrier"/>
    <property type="match status" value="1"/>
</dbReference>
<evidence type="ECO:0000256" key="1">
    <source>
        <dbReference type="ARBA" id="ARBA00004370"/>
    </source>
</evidence>
<dbReference type="Proteomes" id="UP000823046">
    <property type="component" value="Unassembled WGS sequence"/>
</dbReference>
<dbReference type="PANTHER" id="PTHR46181:SF3">
    <property type="entry name" value="MITOCHONDRIAL GLYCINE TRANSPORTER"/>
    <property type="match status" value="1"/>
</dbReference>
<comment type="caution">
    <text evidence="4">The sequence shown here is derived from an EMBL/GenBank/DDBJ whole genome shotgun (WGS) entry which is preliminary data.</text>
</comment>
<dbReference type="PANTHER" id="PTHR46181">
    <property type="entry name" value="MITOCHONDRIAL GLYCINE TRANSPORTER"/>
    <property type="match status" value="1"/>
</dbReference>
<evidence type="ECO:0000313" key="4">
    <source>
        <dbReference type="EMBL" id="KAF8822703.1"/>
    </source>
</evidence>
<evidence type="ECO:0000256" key="3">
    <source>
        <dbReference type="ARBA" id="ARBA00023136"/>
    </source>
</evidence>
<dbReference type="Gene3D" id="1.50.40.10">
    <property type="entry name" value="Mitochondrial carrier domain"/>
    <property type="match status" value="1"/>
</dbReference>
<evidence type="ECO:0000256" key="2">
    <source>
        <dbReference type="ARBA" id="ARBA00022692"/>
    </source>
</evidence>
<keyword evidence="2" id="KW-0812">Transmembrane</keyword>
<sequence>MVAILASPALSAFSLMKHNCQPQPPLLPEVVKLLQSASAKPALTADKNISLPLESNNSLSTTYNPSAKHCLVCGALSGTLCASLFSPWDRALYLSVKNNLPFFHRRNWINPYDGCLQSLAHRALSSGLYFPLETAYFNSLSHENNTSTTLPMPLVRFLSGNLAGISSALLLHPLSVVKYHRWGTQEGRWHSLMLELWESGLKSMYRAIASTMLRDVIFGGVFSYLRHIFCLSAKEYVSGHSLSSASLSSSTANASHSAYSLLPTAFGPFIVSRIKDARLSTPFHLLIPHSPSSRPQKILSKNQRLCFTPFVPYGVLFHFSQISQSICFLPLPRFSNALSPFLLLSSPVFSLASSSPSPASFPSLQPPSPLSFASSSPTCFVPLSSSSLLLPISLFICNSAAATIAVILASPFNFVRNIKFSHWNELPSSRTLSMYTILKQLFQECSAEKTFFRKLLHLQGRLRIGWGSARVAVGMGCVSQIYEWCAGMDRI</sequence>
<comment type="subcellular location">
    <subcellularLocation>
        <location evidence="1">Membrane</location>
    </subcellularLocation>
</comment>
<dbReference type="InterPro" id="IPR023395">
    <property type="entry name" value="MCP_dom_sf"/>
</dbReference>
<proteinExistence type="predicted"/>
<gene>
    <name evidence="4" type="ORF">IE077_000434</name>
</gene>
<protein>
    <submittedName>
        <fullName evidence="4">Mitochondrial carrier superfamily protein</fullName>
    </submittedName>
</protein>
<keyword evidence="5" id="KW-1185">Reference proteome</keyword>
<accession>A0ABQ7JFC9</accession>
<organism evidence="4 5">
    <name type="scientific">Cardiosporidium cionae</name>
    <dbReference type="NCBI Taxonomy" id="476202"/>
    <lineage>
        <taxon>Eukaryota</taxon>
        <taxon>Sar</taxon>
        <taxon>Alveolata</taxon>
        <taxon>Apicomplexa</taxon>
        <taxon>Aconoidasida</taxon>
        <taxon>Nephromycida</taxon>
        <taxon>Cardiosporidium</taxon>
    </lineage>
</organism>
<dbReference type="EMBL" id="JADAQX010000029">
    <property type="protein sequence ID" value="KAF8822703.1"/>
    <property type="molecule type" value="Genomic_DNA"/>
</dbReference>
<name>A0ABQ7JFC9_9APIC</name>
<reference evidence="4 5" key="1">
    <citation type="journal article" date="2020" name="bioRxiv">
        <title>Metabolic contributions of an alphaproteobacterial endosymbiont in the apicomplexan Cardiosporidium cionae.</title>
        <authorList>
            <person name="Hunter E.S."/>
            <person name="Paight C.J."/>
            <person name="Lane C.E."/>
        </authorList>
    </citation>
    <scope>NUCLEOTIDE SEQUENCE [LARGE SCALE GENOMIC DNA]</scope>
    <source>
        <strain evidence="4">ESH_2018</strain>
    </source>
</reference>